<accession>A0A2A2HFF1</accession>
<keyword evidence="4" id="KW-1185">Reference proteome</keyword>
<evidence type="ECO:0008006" key="6">
    <source>
        <dbReference type="Google" id="ProtNLM"/>
    </source>
</evidence>
<reference evidence="3 5" key="1">
    <citation type="submission" date="2016-04" db="EMBL/GenBank/DDBJ databases">
        <title>Genome sequence of Methanosphaera cuniculi DSM 4103.</title>
        <authorList>
            <person name="Poehlein A."/>
            <person name="Seedorf H."/>
            <person name="Daniel R."/>
        </authorList>
    </citation>
    <scope>NUCLEOTIDE SEQUENCE [LARGE SCALE GENOMIC DNA]</scope>
    <source>
        <strain evidence="3 5">DSM 4103</strain>
    </source>
</reference>
<feature type="transmembrane region" description="Helical" evidence="1">
    <location>
        <begin position="6"/>
        <end position="33"/>
    </location>
</feature>
<dbReference type="Proteomes" id="UP000246004">
    <property type="component" value="Unassembled WGS sequence"/>
</dbReference>
<evidence type="ECO:0000313" key="4">
    <source>
        <dbReference type="Proteomes" id="UP000217528"/>
    </source>
</evidence>
<dbReference type="Proteomes" id="UP000217528">
    <property type="component" value="Unassembled WGS sequence"/>
</dbReference>
<dbReference type="RefSeq" id="WP_095608068.1">
    <property type="nucleotide sequence ID" value="NZ_CAUHCB010000001.1"/>
</dbReference>
<evidence type="ECO:0000256" key="1">
    <source>
        <dbReference type="SAM" id="Phobius"/>
    </source>
</evidence>
<protein>
    <recommendedName>
        <fullName evidence="6">DUF3307 domain-containing protein</fullName>
    </recommendedName>
</protein>
<organism evidence="2 4">
    <name type="scientific">Methanosphaera cuniculi</name>
    <dbReference type="NCBI Taxonomy" id="1077256"/>
    <lineage>
        <taxon>Archaea</taxon>
        <taxon>Methanobacteriati</taxon>
        <taxon>Methanobacteriota</taxon>
        <taxon>Methanomada group</taxon>
        <taxon>Methanobacteria</taxon>
        <taxon>Methanobacteriales</taxon>
        <taxon>Methanobacteriaceae</taxon>
        <taxon>Methanosphaera</taxon>
    </lineage>
</organism>
<dbReference type="AlphaFoldDB" id="A0A2A2HFF1"/>
<evidence type="ECO:0000313" key="2">
    <source>
        <dbReference type="EMBL" id="PAV08004.1"/>
    </source>
</evidence>
<dbReference type="EMBL" id="LWMS01000010">
    <property type="protein sequence ID" value="PWL08735.1"/>
    <property type="molecule type" value="Genomic_DNA"/>
</dbReference>
<evidence type="ECO:0000313" key="3">
    <source>
        <dbReference type="EMBL" id="PWL08735.1"/>
    </source>
</evidence>
<dbReference type="OrthoDB" id="80113at2157"/>
<dbReference type="EMBL" id="LMVN01000003">
    <property type="protein sequence ID" value="PAV08004.1"/>
    <property type="molecule type" value="Genomic_DNA"/>
</dbReference>
<sequence>MNIEWFYIAVVLACSDILHGIIWHTFSNFYIILGDIIHSKVKSSFTTWIIHELLEAIFHFIILTLVFQSLTIGVLAGFIHFIIDVGHHFYNLKLTPIQHRALHFVIESLFFMIILSL</sequence>
<proteinExistence type="predicted"/>
<keyword evidence="1" id="KW-0472">Membrane</keyword>
<comment type="caution">
    <text evidence="2">The sequence shown here is derived from an EMBL/GenBank/DDBJ whole genome shotgun (WGS) entry which is preliminary data.</text>
</comment>
<evidence type="ECO:0000313" key="5">
    <source>
        <dbReference type="Proteomes" id="UP000246004"/>
    </source>
</evidence>
<reference evidence="2 4" key="2">
    <citation type="journal article" date="2017" name="BMC Genomics">
        <title>Genomic analysis of methanogenic archaea reveals a shift towards energy conservation.</title>
        <authorList>
            <person name="Gilmore S.P."/>
            <person name="Henske J.K."/>
            <person name="Sexton J.A."/>
            <person name="Solomon K.V."/>
            <person name="Seppala S."/>
            <person name="Yoo J.I."/>
            <person name="Huyett L.M."/>
            <person name="Pressman A."/>
            <person name="Cogan J.Z."/>
            <person name="Kivenson V."/>
            <person name="Peng X."/>
            <person name="Tan Y."/>
            <person name="Valentine D.L."/>
            <person name="O'Malley M.A."/>
        </authorList>
    </citation>
    <scope>NUCLEOTIDE SEQUENCE [LARGE SCALE GENOMIC DNA]</scope>
    <source>
        <strain evidence="2 4">1R-7</strain>
    </source>
</reference>
<gene>
    <name evidence="2" type="ORF">ASJ82_04985</name>
    <name evidence="3" type="ORF">MSCUN_04480</name>
</gene>
<feature type="transmembrane region" description="Helical" evidence="1">
    <location>
        <begin position="53"/>
        <end position="82"/>
    </location>
</feature>
<keyword evidence="1" id="KW-1133">Transmembrane helix</keyword>
<name>A0A2A2HFF1_9EURY</name>
<keyword evidence="1" id="KW-0812">Transmembrane</keyword>